<dbReference type="CDD" id="cd13640">
    <property type="entry name" value="PBP2_ChoX"/>
    <property type="match status" value="1"/>
</dbReference>
<dbReference type="EMBL" id="PSQJ01000002">
    <property type="protein sequence ID" value="PTL86840.1"/>
    <property type="molecule type" value="Genomic_DNA"/>
</dbReference>
<comment type="caution">
    <text evidence="2">The sequence shown here is derived from an EMBL/GenBank/DDBJ whole genome shotgun (WGS) entry which is preliminary data.</text>
</comment>
<dbReference type="GO" id="GO:0042597">
    <property type="term" value="C:periplasmic space"/>
    <property type="evidence" value="ECO:0007669"/>
    <property type="project" value="InterPro"/>
</dbReference>
<gene>
    <name evidence="2" type="ORF">C4617_01880</name>
</gene>
<dbReference type="Gene3D" id="3.40.190.10">
    <property type="entry name" value="Periplasmic binding protein-like II"/>
    <property type="match status" value="1"/>
</dbReference>
<dbReference type="GO" id="GO:0022857">
    <property type="term" value="F:transmembrane transporter activity"/>
    <property type="evidence" value="ECO:0007669"/>
    <property type="project" value="InterPro"/>
</dbReference>
<dbReference type="Proteomes" id="UP000240811">
    <property type="component" value="Unassembled WGS sequence"/>
</dbReference>
<dbReference type="InterPro" id="IPR017783">
    <property type="entry name" value="ABC_choline_sub-bd"/>
</dbReference>
<dbReference type="AlphaFoldDB" id="A0A2T4VYJ4"/>
<accession>A0A2T4VYJ4</accession>
<dbReference type="SUPFAM" id="SSF53850">
    <property type="entry name" value="Periplasmic binding protein-like II"/>
    <property type="match status" value="1"/>
</dbReference>
<dbReference type="InterPro" id="IPR007210">
    <property type="entry name" value="ABC_Gly_betaine_transp_sub-bd"/>
</dbReference>
<dbReference type="GO" id="GO:0043190">
    <property type="term" value="C:ATP-binding cassette (ABC) transporter complex"/>
    <property type="evidence" value="ECO:0007669"/>
    <property type="project" value="InterPro"/>
</dbReference>
<evidence type="ECO:0000313" key="3">
    <source>
        <dbReference type="Proteomes" id="UP000240811"/>
    </source>
</evidence>
<dbReference type="Gene3D" id="3.40.190.100">
    <property type="entry name" value="Glycine betaine-binding periplasmic protein, domain 2"/>
    <property type="match status" value="1"/>
</dbReference>
<dbReference type="GO" id="GO:0033265">
    <property type="term" value="F:choline binding"/>
    <property type="evidence" value="ECO:0007669"/>
    <property type="project" value="InterPro"/>
</dbReference>
<dbReference type="Pfam" id="PF04069">
    <property type="entry name" value="OpuAC"/>
    <property type="match status" value="1"/>
</dbReference>
<sequence length="305" mass="34882">MFIFYLYIFPLVIYAKDAESCHFVRFSDTGWTDISATTAMTSVVLEEILEYKTSIKLLSVPVTFRSLKNKDVDVFMGYWYPSMEKTVAPYLKEGSIQLVTKNLSGARYMLAVNEVGFDLGIKSYHDIVKYKDQLGSKIYGIDPGNAGNQRILDMIRNDKFSLKDFRLVEASEQATFSQVRRYQKNDKPIVFLSWEPNPINLDLNIHYLSGGENIYGFGEASVYTTVSKDYLDQCPNVGRLLKNIKFSIAIENEMMKRILNDKIDPKSVGRELLRSNPNLLKDWLVGVTSFNGHSITHKLTKFIVN</sequence>
<reference evidence="3" key="1">
    <citation type="submission" date="2018-02" db="EMBL/GenBank/DDBJ databases">
        <title>Genome sequence of Candidatus Liberibacter europaeus.</title>
        <authorList>
            <person name="Frampton R.A."/>
            <person name="Thompson S.M."/>
            <person name="David C."/>
            <person name="Addison S.M."/>
            <person name="Smith G.R."/>
        </authorList>
    </citation>
    <scope>NUCLEOTIDE SEQUENCE [LARGE SCALE GENOMIC DNA]</scope>
</reference>
<proteinExistence type="predicted"/>
<organism evidence="2 3">
    <name type="scientific">Candidatus Liberibacter europaeus</name>
    <dbReference type="NCBI Taxonomy" id="744859"/>
    <lineage>
        <taxon>Bacteria</taxon>
        <taxon>Pseudomonadati</taxon>
        <taxon>Pseudomonadota</taxon>
        <taxon>Alphaproteobacteria</taxon>
        <taxon>Hyphomicrobiales</taxon>
        <taxon>Rhizobiaceae</taxon>
        <taxon>Liberibacter</taxon>
    </lineage>
</organism>
<evidence type="ECO:0000313" key="2">
    <source>
        <dbReference type="EMBL" id="PTL86840.1"/>
    </source>
</evidence>
<name>A0A2T4VYJ4_9HYPH</name>
<evidence type="ECO:0000259" key="1">
    <source>
        <dbReference type="Pfam" id="PF04069"/>
    </source>
</evidence>
<protein>
    <submittedName>
        <fullName evidence="2">Glycine/betaine ABC transporter substrate-binding protein</fullName>
    </submittedName>
</protein>
<feature type="domain" description="ABC-type glycine betaine transport system substrate-binding" evidence="1">
    <location>
        <begin position="24"/>
        <end position="273"/>
    </location>
</feature>
<dbReference type="GO" id="GO:0015871">
    <property type="term" value="P:choline transport"/>
    <property type="evidence" value="ECO:0007669"/>
    <property type="project" value="InterPro"/>
</dbReference>